<comment type="caution">
    <text evidence="11">The sequence shown here is derived from an EMBL/GenBank/DDBJ whole genome shotgun (WGS) entry which is preliminary data.</text>
</comment>
<organism evidence="11 12">
    <name type="scientific">Malus domestica</name>
    <name type="common">Apple</name>
    <name type="synonym">Pyrus malus</name>
    <dbReference type="NCBI Taxonomy" id="3750"/>
    <lineage>
        <taxon>Eukaryota</taxon>
        <taxon>Viridiplantae</taxon>
        <taxon>Streptophyta</taxon>
        <taxon>Embryophyta</taxon>
        <taxon>Tracheophyta</taxon>
        <taxon>Spermatophyta</taxon>
        <taxon>Magnoliopsida</taxon>
        <taxon>eudicotyledons</taxon>
        <taxon>Gunneridae</taxon>
        <taxon>Pentapetalae</taxon>
        <taxon>rosids</taxon>
        <taxon>fabids</taxon>
        <taxon>Rosales</taxon>
        <taxon>Rosaceae</taxon>
        <taxon>Amygdaloideae</taxon>
        <taxon>Maleae</taxon>
        <taxon>Malus</taxon>
    </lineage>
</organism>
<comment type="subcellular location">
    <subcellularLocation>
        <location evidence="1">Chromosome</location>
        <location evidence="1">Centromere</location>
        <location evidence="1">Kinetochore</location>
    </subcellularLocation>
</comment>
<evidence type="ECO:0000256" key="10">
    <source>
        <dbReference type="SAM" id="Coils"/>
    </source>
</evidence>
<keyword evidence="7 10" id="KW-0175">Coiled coil</keyword>
<dbReference type="Proteomes" id="UP000290289">
    <property type="component" value="Chromosome 14"/>
</dbReference>
<dbReference type="GO" id="GO:0000070">
    <property type="term" value="P:mitotic sister chromatid segregation"/>
    <property type="evidence" value="ECO:0007669"/>
    <property type="project" value="TreeGrafter"/>
</dbReference>
<dbReference type="GO" id="GO:0051382">
    <property type="term" value="P:kinetochore assembly"/>
    <property type="evidence" value="ECO:0007669"/>
    <property type="project" value="TreeGrafter"/>
</dbReference>
<name>A0A498I5B7_MALDO</name>
<evidence type="ECO:0000256" key="1">
    <source>
        <dbReference type="ARBA" id="ARBA00004629"/>
    </source>
</evidence>
<dbReference type="GO" id="GO:0051301">
    <property type="term" value="P:cell division"/>
    <property type="evidence" value="ECO:0007669"/>
    <property type="project" value="UniProtKB-KW"/>
</dbReference>
<evidence type="ECO:0000256" key="5">
    <source>
        <dbReference type="ARBA" id="ARBA00022776"/>
    </source>
</evidence>
<feature type="coiled-coil region" evidence="10">
    <location>
        <begin position="123"/>
        <end position="150"/>
    </location>
</feature>
<gene>
    <name evidence="11" type="ORF">DVH24_023658</name>
</gene>
<evidence type="ECO:0000256" key="8">
    <source>
        <dbReference type="ARBA" id="ARBA00023306"/>
    </source>
</evidence>
<keyword evidence="4" id="KW-0132">Cell division</keyword>
<keyword evidence="8" id="KW-0131">Cell cycle</keyword>
<comment type="similarity">
    <text evidence="2">Belongs to the mis12 family.</text>
</comment>
<evidence type="ECO:0000256" key="4">
    <source>
        <dbReference type="ARBA" id="ARBA00022618"/>
    </source>
</evidence>
<dbReference type="PANTHER" id="PTHR14527:SF2">
    <property type="entry name" value="PROTEIN MIS12 HOMOLOG"/>
    <property type="match status" value="1"/>
</dbReference>
<evidence type="ECO:0000256" key="2">
    <source>
        <dbReference type="ARBA" id="ARBA00008643"/>
    </source>
</evidence>
<accession>A0A498I5B7</accession>
<keyword evidence="12" id="KW-1185">Reference proteome</keyword>
<dbReference type="Pfam" id="PF05859">
    <property type="entry name" value="Mis12"/>
    <property type="match status" value="1"/>
</dbReference>
<evidence type="ECO:0000256" key="7">
    <source>
        <dbReference type="ARBA" id="ARBA00023054"/>
    </source>
</evidence>
<proteinExistence type="inferred from homology"/>
<sequence>MEGSESEAAFNSLNLNPQLFINDVLNIADDLVDDAFDHFRQQASTSLKIEGTDRAQDLSRGVDIIRKKVQSDLDKKLAVWEQYCLDYVFQVPEGFDPSKNDEPPVDASLCQNAIVDTGLDAQLDLLRNELTEVSKENAALNREIQALEGQSVYRDRCSALVNETLQQYDLNSYHENFQEMVKTASELRMKVGKLQTEKMEESKRRKIDWINNAQRDPSVTEIRRGFYSAKLEDLEAFIAHIKNI</sequence>
<dbReference type="EMBL" id="RDQH01000340">
    <property type="protein sequence ID" value="RXH77384.1"/>
    <property type="molecule type" value="Genomic_DNA"/>
</dbReference>
<keyword evidence="9" id="KW-0137">Centromere</keyword>
<evidence type="ECO:0000313" key="12">
    <source>
        <dbReference type="Proteomes" id="UP000290289"/>
    </source>
</evidence>
<evidence type="ECO:0000256" key="9">
    <source>
        <dbReference type="ARBA" id="ARBA00023328"/>
    </source>
</evidence>
<evidence type="ECO:0000313" key="11">
    <source>
        <dbReference type="EMBL" id="RXH77384.1"/>
    </source>
</evidence>
<dbReference type="AlphaFoldDB" id="A0A498I5B7"/>
<keyword evidence="3" id="KW-0158">Chromosome</keyword>
<keyword evidence="6" id="KW-0995">Kinetochore</keyword>
<evidence type="ECO:0000256" key="6">
    <source>
        <dbReference type="ARBA" id="ARBA00022838"/>
    </source>
</evidence>
<reference evidence="11 12" key="1">
    <citation type="submission" date="2018-10" db="EMBL/GenBank/DDBJ databases">
        <title>A high-quality apple genome assembly.</title>
        <authorList>
            <person name="Hu J."/>
        </authorList>
    </citation>
    <scope>NUCLEOTIDE SEQUENCE [LARGE SCALE GENOMIC DNA]</scope>
    <source>
        <strain evidence="12">cv. HFTH1</strain>
        <tissue evidence="11">Young leaf</tissue>
    </source>
</reference>
<protein>
    <submittedName>
        <fullName evidence="11">Uncharacterized protein</fullName>
    </submittedName>
</protein>
<dbReference type="PANTHER" id="PTHR14527">
    <property type="entry name" value="PROTEIN MIS12 HOMOLOG"/>
    <property type="match status" value="1"/>
</dbReference>
<evidence type="ECO:0000256" key="3">
    <source>
        <dbReference type="ARBA" id="ARBA00022454"/>
    </source>
</evidence>
<dbReference type="GO" id="GO:0005634">
    <property type="term" value="C:nucleus"/>
    <property type="evidence" value="ECO:0007669"/>
    <property type="project" value="InterPro"/>
</dbReference>
<keyword evidence="5" id="KW-0498">Mitosis</keyword>
<dbReference type="InterPro" id="IPR008685">
    <property type="entry name" value="Centromere_Mis12"/>
</dbReference>
<dbReference type="GO" id="GO:0000444">
    <property type="term" value="C:MIS12/MIND type complex"/>
    <property type="evidence" value="ECO:0007669"/>
    <property type="project" value="TreeGrafter"/>
</dbReference>